<feature type="transmembrane region" description="Helical" evidence="1">
    <location>
        <begin position="146"/>
        <end position="166"/>
    </location>
</feature>
<feature type="transmembrane region" description="Helical" evidence="1">
    <location>
        <begin position="91"/>
        <end position="111"/>
    </location>
</feature>
<evidence type="ECO:0000313" key="2">
    <source>
        <dbReference type="EMBL" id="RDV12613.1"/>
    </source>
</evidence>
<evidence type="ECO:0000313" key="3">
    <source>
        <dbReference type="Proteomes" id="UP000256708"/>
    </source>
</evidence>
<feature type="transmembrane region" description="Helical" evidence="1">
    <location>
        <begin position="186"/>
        <end position="213"/>
    </location>
</feature>
<organism evidence="2 3">
    <name type="scientific">Pontibacter diazotrophicus</name>
    <dbReference type="NCBI Taxonomy" id="1400979"/>
    <lineage>
        <taxon>Bacteria</taxon>
        <taxon>Pseudomonadati</taxon>
        <taxon>Bacteroidota</taxon>
        <taxon>Cytophagia</taxon>
        <taxon>Cytophagales</taxon>
        <taxon>Hymenobacteraceae</taxon>
        <taxon>Pontibacter</taxon>
    </lineage>
</organism>
<keyword evidence="1" id="KW-1133">Transmembrane helix</keyword>
<feature type="transmembrane region" description="Helical" evidence="1">
    <location>
        <begin position="120"/>
        <end position="140"/>
    </location>
</feature>
<feature type="transmembrane region" description="Helical" evidence="1">
    <location>
        <begin position="285"/>
        <end position="305"/>
    </location>
</feature>
<keyword evidence="3" id="KW-1185">Reference proteome</keyword>
<feature type="transmembrane region" description="Helical" evidence="1">
    <location>
        <begin position="252"/>
        <end position="273"/>
    </location>
</feature>
<comment type="caution">
    <text evidence="2">The sequence shown here is derived from an EMBL/GenBank/DDBJ whole genome shotgun (WGS) entry which is preliminary data.</text>
</comment>
<reference evidence="3" key="1">
    <citation type="submission" date="2018-08" db="EMBL/GenBank/DDBJ databases">
        <authorList>
            <person name="Liu Z.-W."/>
            <person name="Du Z.-J."/>
        </authorList>
    </citation>
    <scope>NUCLEOTIDE SEQUENCE [LARGE SCALE GENOMIC DNA]</scope>
    <source>
        <strain evidence="3">H4X</strain>
    </source>
</reference>
<feature type="transmembrane region" description="Helical" evidence="1">
    <location>
        <begin position="65"/>
        <end position="85"/>
    </location>
</feature>
<evidence type="ECO:0000256" key="1">
    <source>
        <dbReference type="SAM" id="Phobius"/>
    </source>
</evidence>
<dbReference type="OrthoDB" id="637094at2"/>
<feature type="transmembrane region" description="Helical" evidence="1">
    <location>
        <begin position="317"/>
        <end position="340"/>
    </location>
</feature>
<gene>
    <name evidence="2" type="ORF">DXT99_22390</name>
</gene>
<dbReference type="RefSeq" id="WP_115567826.1">
    <property type="nucleotide sequence ID" value="NZ_QRGR01000033.1"/>
</dbReference>
<proteinExistence type="predicted"/>
<feature type="transmembrane region" description="Helical" evidence="1">
    <location>
        <begin position="352"/>
        <end position="377"/>
    </location>
</feature>
<sequence>MKNEIRTHLNDPGQLEKLYRTNKVPFKREFSTMYPELKGNALADFWNERLNYESDEINWGTGRELLFVIIASLLAGFIAKIPAMFQINEEFFYPRNIGFIFLPLLTAYFAWKNNLQLKQIAVICGAMIVSLIYINVLPASTKSDTLLLACIHLPLLLWVMLGAAFVGNNLTDYNKRLDYLRYNGDLIVMTTLILIAGGIMTGLTIGLFSLIGFQIGEFYFQYVAVFGLAAAPVVGTYLTQTNPQLVNKVSPVIAKIFSPLVLIMLVIYLFAIVFSGKDPYNDREFLIIFNLLLIGVMAIIFFSVAESSKTARNTTATWVLFLLSAVTIVVNGIALSAILFRIAEWGITPNRLAVLGGNLLMLLNLLFITVLLFRALTKKSDIAAVGKSIALFLPIYSIWVLIVIFLFPLIFGFE</sequence>
<feature type="transmembrane region" description="Helical" evidence="1">
    <location>
        <begin position="219"/>
        <end position="240"/>
    </location>
</feature>
<keyword evidence="1" id="KW-0472">Membrane</keyword>
<dbReference type="EMBL" id="QRGR01000033">
    <property type="protein sequence ID" value="RDV12613.1"/>
    <property type="molecule type" value="Genomic_DNA"/>
</dbReference>
<protein>
    <submittedName>
        <fullName evidence="2">DUF4153 domain-containing protein</fullName>
    </submittedName>
</protein>
<dbReference type="AlphaFoldDB" id="A0A3D8L5Q6"/>
<keyword evidence="1" id="KW-0812">Transmembrane</keyword>
<name>A0A3D8L5Q6_9BACT</name>
<feature type="transmembrane region" description="Helical" evidence="1">
    <location>
        <begin position="389"/>
        <end position="411"/>
    </location>
</feature>
<accession>A0A3D8L5Q6</accession>
<dbReference type="Proteomes" id="UP000256708">
    <property type="component" value="Unassembled WGS sequence"/>
</dbReference>